<keyword evidence="2" id="KW-1185">Reference proteome</keyword>
<name>A0A235B635_9BACL</name>
<gene>
    <name evidence="1" type="ORF">CHM34_09870</name>
</gene>
<reference evidence="1 2" key="1">
    <citation type="submission" date="2017-07" db="EMBL/GenBank/DDBJ databases">
        <title>The genome sequence of Paludifilum halophilum highlights mechanisms for microbial adaptation to high salt environemnts.</title>
        <authorList>
            <person name="Belbahri L."/>
        </authorList>
    </citation>
    <scope>NUCLEOTIDE SEQUENCE [LARGE SCALE GENOMIC DNA]</scope>
    <source>
        <strain evidence="1 2">DSM 102817</strain>
    </source>
</reference>
<dbReference type="EMBL" id="NOWF01000005">
    <property type="protein sequence ID" value="OYD07766.1"/>
    <property type="molecule type" value="Genomic_DNA"/>
</dbReference>
<dbReference type="Proteomes" id="UP000215459">
    <property type="component" value="Unassembled WGS sequence"/>
</dbReference>
<organism evidence="1 2">
    <name type="scientific">Paludifilum halophilum</name>
    <dbReference type="NCBI Taxonomy" id="1642702"/>
    <lineage>
        <taxon>Bacteria</taxon>
        <taxon>Bacillati</taxon>
        <taxon>Bacillota</taxon>
        <taxon>Bacilli</taxon>
        <taxon>Bacillales</taxon>
        <taxon>Thermoactinomycetaceae</taxon>
        <taxon>Paludifilum</taxon>
    </lineage>
</organism>
<proteinExistence type="predicted"/>
<dbReference type="RefSeq" id="WP_094264436.1">
    <property type="nucleotide sequence ID" value="NZ_NOWF01000005.1"/>
</dbReference>
<sequence length="154" mass="18199">MEEQDKQKLIQAMDHKKEEVLSIFQRILSTDFLDDVNMILFHTEEIYDDGFGYSIHTQEDIDEEAPSYYDEQGNPVYDDIGPGSINFTITLDMKAVSDREEVPHYFRVAKKLFAEWLHDRWKEAGGENSPVEFALTYQEDYPDYYDLRTLEHND</sequence>
<dbReference type="AlphaFoldDB" id="A0A235B635"/>
<evidence type="ECO:0000313" key="2">
    <source>
        <dbReference type="Proteomes" id="UP000215459"/>
    </source>
</evidence>
<comment type="caution">
    <text evidence="1">The sequence shown here is derived from an EMBL/GenBank/DDBJ whole genome shotgun (WGS) entry which is preliminary data.</text>
</comment>
<accession>A0A235B635</accession>
<evidence type="ECO:0000313" key="1">
    <source>
        <dbReference type="EMBL" id="OYD07766.1"/>
    </source>
</evidence>
<protein>
    <submittedName>
        <fullName evidence="1">Uncharacterized protein</fullName>
    </submittedName>
</protein>
<dbReference type="OrthoDB" id="2990943at2"/>